<proteinExistence type="predicted"/>
<dbReference type="InterPro" id="IPR024529">
    <property type="entry name" value="ECF_trnsprt_substrate-spec"/>
</dbReference>
<protein>
    <submittedName>
        <fullName evidence="2">Putative membrane protein</fullName>
    </submittedName>
</protein>
<evidence type="ECO:0000313" key="3">
    <source>
        <dbReference type="Proteomes" id="UP000539953"/>
    </source>
</evidence>
<keyword evidence="3" id="KW-1185">Reference proteome</keyword>
<evidence type="ECO:0000256" key="1">
    <source>
        <dbReference type="SAM" id="Phobius"/>
    </source>
</evidence>
<organism evidence="2 3">
    <name type="scientific">Catenisphaera adipataccumulans</name>
    <dbReference type="NCBI Taxonomy" id="700500"/>
    <lineage>
        <taxon>Bacteria</taxon>
        <taxon>Bacillati</taxon>
        <taxon>Bacillota</taxon>
        <taxon>Erysipelotrichia</taxon>
        <taxon>Erysipelotrichales</taxon>
        <taxon>Erysipelotrichaceae</taxon>
        <taxon>Catenisphaera</taxon>
    </lineage>
</organism>
<evidence type="ECO:0000313" key="2">
    <source>
        <dbReference type="EMBL" id="MBB5183652.1"/>
    </source>
</evidence>
<dbReference type="Pfam" id="PF12822">
    <property type="entry name" value="ECF_trnsprt"/>
    <property type="match status" value="1"/>
</dbReference>
<dbReference type="EMBL" id="JACHHK010000007">
    <property type="protein sequence ID" value="MBB5183652.1"/>
    <property type="molecule type" value="Genomic_DNA"/>
</dbReference>
<reference evidence="2 3" key="1">
    <citation type="submission" date="2020-08" db="EMBL/GenBank/DDBJ databases">
        <title>Genomic Encyclopedia of Type Strains, Phase IV (KMG-IV): sequencing the most valuable type-strain genomes for metagenomic binning, comparative biology and taxonomic classification.</title>
        <authorList>
            <person name="Goeker M."/>
        </authorList>
    </citation>
    <scope>NUCLEOTIDE SEQUENCE [LARGE SCALE GENOMIC DNA]</scope>
    <source>
        <strain evidence="2 3">DSM 25799</strain>
    </source>
</reference>
<keyword evidence="1" id="KW-1133">Transmembrane helix</keyword>
<dbReference type="Gene3D" id="1.10.1760.20">
    <property type="match status" value="1"/>
</dbReference>
<feature type="transmembrane region" description="Helical" evidence="1">
    <location>
        <begin position="169"/>
        <end position="196"/>
    </location>
</feature>
<keyword evidence="1" id="KW-0472">Membrane</keyword>
<sequence>MKQNSNVRRMTALALLIAIVVVMSLTPLGYLQVGPLSMSLLTIPVAVAAMVLGPTDGAIIGLAFGLTSFYSAAVGRSAMGTALFAVSPGGMFVVTVVARVLEGWLAGLIFQAMTKKGTKDSKPAYFVTGLMTAVLNTVFFMGFLVLFFYNCDYVQSLAATLNVDNALMFIITLVGVQGLIEAVVCCLVSSAVSIPLRKIWVK</sequence>
<dbReference type="AlphaFoldDB" id="A0A7W8FY51"/>
<dbReference type="RefSeq" id="WP_183328950.1">
    <property type="nucleotide sequence ID" value="NZ_JACHHK010000007.1"/>
</dbReference>
<comment type="caution">
    <text evidence="2">The sequence shown here is derived from an EMBL/GenBank/DDBJ whole genome shotgun (WGS) entry which is preliminary data.</text>
</comment>
<dbReference type="Proteomes" id="UP000539953">
    <property type="component" value="Unassembled WGS sequence"/>
</dbReference>
<keyword evidence="1" id="KW-0812">Transmembrane</keyword>
<feature type="transmembrane region" description="Helical" evidence="1">
    <location>
        <begin position="124"/>
        <end position="149"/>
    </location>
</feature>
<feature type="transmembrane region" description="Helical" evidence="1">
    <location>
        <begin position="12"/>
        <end position="30"/>
    </location>
</feature>
<dbReference type="GO" id="GO:0022857">
    <property type="term" value="F:transmembrane transporter activity"/>
    <property type="evidence" value="ECO:0007669"/>
    <property type="project" value="InterPro"/>
</dbReference>
<name>A0A7W8FY51_9FIRM</name>
<accession>A0A7W8FY51</accession>
<gene>
    <name evidence="2" type="ORF">HNQ47_001691</name>
</gene>